<dbReference type="OrthoDB" id="3168445at2759"/>
<evidence type="ECO:0000256" key="1">
    <source>
        <dbReference type="SAM" id="MobiDB-lite"/>
    </source>
</evidence>
<evidence type="ECO:0000313" key="3">
    <source>
        <dbReference type="Proteomes" id="UP000054007"/>
    </source>
</evidence>
<reference evidence="2 3" key="1">
    <citation type="journal article" date="2015" name="Fungal Genet. Biol.">
        <title>Evolution of novel wood decay mechanisms in Agaricales revealed by the genome sequences of Fistulina hepatica and Cylindrobasidium torrendii.</title>
        <authorList>
            <person name="Floudas D."/>
            <person name="Held B.W."/>
            <person name="Riley R."/>
            <person name="Nagy L.G."/>
            <person name="Koehler G."/>
            <person name="Ransdell A.S."/>
            <person name="Younus H."/>
            <person name="Chow J."/>
            <person name="Chiniquy J."/>
            <person name="Lipzen A."/>
            <person name="Tritt A."/>
            <person name="Sun H."/>
            <person name="Haridas S."/>
            <person name="LaButti K."/>
            <person name="Ohm R.A."/>
            <person name="Kues U."/>
            <person name="Blanchette R.A."/>
            <person name="Grigoriev I.V."/>
            <person name="Minto R.E."/>
            <person name="Hibbett D.S."/>
        </authorList>
    </citation>
    <scope>NUCLEOTIDE SEQUENCE [LARGE SCALE GENOMIC DNA]</scope>
    <source>
        <strain evidence="2 3">FP15055 ss-10</strain>
    </source>
</reference>
<feature type="compositionally biased region" description="Low complexity" evidence="1">
    <location>
        <begin position="22"/>
        <end position="32"/>
    </location>
</feature>
<gene>
    <name evidence="2" type="ORF">CYLTODRAFT_97509</name>
</gene>
<feature type="region of interest" description="Disordered" evidence="1">
    <location>
        <begin position="45"/>
        <end position="114"/>
    </location>
</feature>
<feature type="compositionally biased region" description="Polar residues" evidence="1">
    <location>
        <begin position="218"/>
        <end position="238"/>
    </location>
</feature>
<feature type="region of interest" description="Disordered" evidence="1">
    <location>
        <begin position="1"/>
        <end position="32"/>
    </location>
</feature>
<feature type="compositionally biased region" description="Polar residues" evidence="1">
    <location>
        <begin position="45"/>
        <end position="59"/>
    </location>
</feature>
<feature type="region of interest" description="Disordered" evidence="1">
    <location>
        <begin position="210"/>
        <end position="278"/>
    </location>
</feature>
<feature type="compositionally biased region" description="Polar residues" evidence="1">
    <location>
        <begin position="88"/>
        <end position="104"/>
    </location>
</feature>
<dbReference type="AlphaFoldDB" id="A0A0D7BQB6"/>
<dbReference type="EMBL" id="KN880450">
    <property type="protein sequence ID" value="KIY71786.1"/>
    <property type="molecule type" value="Genomic_DNA"/>
</dbReference>
<evidence type="ECO:0000313" key="2">
    <source>
        <dbReference type="EMBL" id="KIY71786.1"/>
    </source>
</evidence>
<protein>
    <submittedName>
        <fullName evidence="2">Uncharacterized protein</fullName>
    </submittedName>
</protein>
<proteinExistence type="predicted"/>
<feature type="region of interest" description="Disordered" evidence="1">
    <location>
        <begin position="439"/>
        <end position="466"/>
    </location>
</feature>
<feature type="region of interest" description="Disordered" evidence="1">
    <location>
        <begin position="290"/>
        <end position="309"/>
    </location>
</feature>
<dbReference type="Proteomes" id="UP000054007">
    <property type="component" value="Unassembled WGS sequence"/>
</dbReference>
<feature type="compositionally biased region" description="Polar residues" evidence="1">
    <location>
        <begin position="440"/>
        <end position="449"/>
    </location>
</feature>
<accession>A0A0D7BQB6</accession>
<keyword evidence="3" id="KW-1185">Reference proteome</keyword>
<name>A0A0D7BQB6_9AGAR</name>
<sequence>MLSTAIMTPPRPAFLEDRASAKSRSSLASLGSKARRGVLFPLTAFSNKSSKAKATTTEPIATLPTGPTSVALAQPIATTQPVPPPPRISSSEKPTSALPSSPRTPTGLRPSPSQKILKRVSSVFTKTQAPTDQPAVVSNARRVAALRQAGLLPNKDLSQLELEQDALIAPKQPQPLDEESEAARIKQDWEARNCGTLVVSQGPAEDRMATFKFGGAPSASTTTNIPSAPEDVSSTQPASAVPRRVIPPPLKLHPATPGSSLSHIAPYPHPSSDAILPLSPTASTEALSPLAEHPSDDAHGSSESLSADLADSCQWPKGRDRAATLTSQLSTSDCAPSSVYASSYTLTVNTSESTGSLNKTKSPKAWATEFPHDITAIKEVQEGQGTPELEEENPTKFIEHDLAPIALPVPRRRQTEGGDKSERRRSALFNLKRSVVGSLYRSSSKSSPQPAIKRAPSTRVPISPTMHNHITIVQQASGIQDEETRRMTELAYL</sequence>
<organism evidence="2 3">
    <name type="scientific">Cylindrobasidium torrendii FP15055 ss-10</name>
    <dbReference type="NCBI Taxonomy" id="1314674"/>
    <lineage>
        <taxon>Eukaryota</taxon>
        <taxon>Fungi</taxon>
        <taxon>Dikarya</taxon>
        <taxon>Basidiomycota</taxon>
        <taxon>Agaricomycotina</taxon>
        <taxon>Agaricomycetes</taxon>
        <taxon>Agaricomycetidae</taxon>
        <taxon>Agaricales</taxon>
        <taxon>Marasmiineae</taxon>
        <taxon>Physalacriaceae</taxon>
        <taxon>Cylindrobasidium</taxon>
    </lineage>
</organism>